<dbReference type="PROSITE" id="PS50088">
    <property type="entry name" value="ANK_REPEAT"/>
    <property type="match status" value="1"/>
</dbReference>
<sequence>MNGQTPLHLAVQNDDWSMTMGLLMAGGDVTLSDAGSMTPSPGSGSLRLLVTPRRTCLFPKWRRCVEAGEIRVTVTCPTTGFDAADGNELGGSFVTPACYAHMTHMLISLATALQALAPALAITP</sequence>
<accession>A0AAN9YPR4</accession>
<name>A0AAN9YPR4_9PEZI</name>
<dbReference type="Gene3D" id="3.40.800.20">
    <property type="entry name" value="Histone deacetylase domain"/>
    <property type="match status" value="1"/>
</dbReference>
<keyword evidence="1" id="KW-0040">ANK repeat</keyword>
<dbReference type="Gene3D" id="1.25.40.20">
    <property type="entry name" value="Ankyrin repeat-containing domain"/>
    <property type="match status" value="1"/>
</dbReference>
<evidence type="ECO:0000313" key="3">
    <source>
        <dbReference type="Proteomes" id="UP001320420"/>
    </source>
</evidence>
<evidence type="ECO:0000256" key="1">
    <source>
        <dbReference type="PROSITE-ProRule" id="PRU00023"/>
    </source>
</evidence>
<dbReference type="PROSITE" id="PS50297">
    <property type="entry name" value="ANK_REP_REGION"/>
    <property type="match status" value="1"/>
</dbReference>
<keyword evidence="3" id="KW-1185">Reference proteome</keyword>
<dbReference type="SUPFAM" id="SSF48403">
    <property type="entry name" value="Ankyrin repeat"/>
    <property type="match status" value="1"/>
</dbReference>
<organism evidence="2 3">
    <name type="scientific">Diatrype stigma</name>
    <dbReference type="NCBI Taxonomy" id="117547"/>
    <lineage>
        <taxon>Eukaryota</taxon>
        <taxon>Fungi</taxon>
        <taxon>Dikarya</taxon>
        <taxon>Ascomycota</taxon>
        <taxon>Pezizomycotina</taxon>
        <taxon>Sordariomycetes</taxon>
        <taxon>Xylariomycetidae</taxon>
        <taxon>Xylariales</taxon>
        <taxon>Diatrypaceae</taxon>
        <taxon>Diatrype</taxon>
    </lineage>
</organism>
<dbReference type="Pfam" id="PF00023">
    <property type="entry name" value="Ank"/>
    <property type="match status" value="1"/>
</dbReference>
<dbReference type="InterPro" id="IPR002110">
    <property type="entry name" value="Ankyrin_rpt"/>
</dbReference>
<reference evidence="2 3" key="1">
    <citation type="submission" date="2024-02" db="EMBL/GenBank/DDBJ databases">
        <title>De novo assembly and annotation of 12 fungi associated with fruit tree decline syndrome in Ontario, Canada.</title>
        <authorList>
            <person name="Sulman M."/>
            <person name="Ellouze W."/>
            <person name="Ilyukhin E."/>
        </authorList>
    </citation>
    <scope>NUCLEOTIDE SEQUENCE [LARGE SCALE GENOMIC DNA]</scope>
    <source>
        <strain evidence="2 3">M11/M66-122</strain>
    </source>
</reference>
<dbReference type="EMBL" id="JAKJXP020000021">
    <property type="protein sequence ID" value="KAK7754338.1"/>
    <property type="molecule type" value="Genomic_DNA"/>
</dbReference>
<feature type="repeat" description="ANK" evidence="1">
    <location>
        <begin position="2"/>
        <end position="34"/>
    </location>
</feature>
<protein>
    <submittedName>
        <fullName evidence="2">Histone deacetylase hda1</fullName>
    </submittedName>
</protein>
<dbReference type="Proteomes" id="UP001320420">
    <property type="component" value="Unassembled WGS sequence"/>
</dbReference>
<comment type="caution">
    <text evidence="2">The sequence shown here is derived from an EMBL/GenBank/DDBJ whole genome shotgun (WGS) entry which is preliminary data.</text>
</comment>
<dbReference type="InterPro" id="IPR037138">
    <property type="entry name" value="His_deacetylse_dom_sf"/>
</dbReference>
<gene>
    <name evidence="2" type="primary">HDA1_1</name>
    <name evidence="2" type="ORF">SLS62_003631</name>
</gene>
<dbReference type="AlphaFoldDB" id="A0AAN9YPR4"/>
<evidence type="ECO:0000313" key="2">
    <source>
        <dbReference type="EMBL" id="KAK7754338.1"/>
    </source>
</evidence>
<proteinExistence type="predicted"/>
<dbReference type="InterPro" id="IPR036770">
    <property type="entry name" value="Ankyrin_rpt-contain_sf"/>
</dbReference>